<sequence>MDKYDKLSEAGKGQYGVVYRARRKEDGKTVAIKRINQGDAREGVNFSAVREIRLLQELRHPHVVSLQEVFVHRGGIHLVMDFCETDLEAIVRDPSLRLGTPEIKAYMKMTLEGLAAMHDTWVLHRDLKPENLLVSATEGVKIADFGMARMYGSPNRRMTHQVATRWWRAPELLFGARAYGAGVDMWAMGCIFAELYMRAPLFQGETDLDQLSCIFAILGTVNNAVWPGVSELPDFVEFEPSNGIALGKVVASAPADAVDLMVAMLAYNPASRISATEALQHPYFTNSPPPLPISELPLPESARTRAREAALGFDSDDEASGAIGMDTSAASSSTNGKRAVASPVVMAESPAKRAKGLAGGAIEGGDDGEDAGPVKKLMF</sequence>
<keyword evidence="6 14" id="KW-0418">Kinase</keyword>
<dbReference type="GO" id="GO:0045944">
    <property type="term" value="P:positive regulation of transcription by RNA polymerase II"/>
    <property type="evidence" value="ECO:0007669"/>
    <property type="project" value="TreeGrafter"/>
</dbReference>
<keyword evidence="7 11" id="KW-0067">ATP-binding</keyword>
<dbReference type="FunFam" id="1.10.510.10:FF:000624">
    <property type="entry name" value="Mitogen-activated protein kinase"/>
    <property type="match status" value="1"/>
</dbReference>
<evidence type="ECO:0000256" key="6">
    <source>
        <dbReference type="ARBA" id="ARBA00022777"/>
    </source>
</evidence>
<gene>
    <name evidence="14" type="ORF">AMSG_07969</name>
</gene>
<evidence type="ECO:0000313" key="15">
    <source>
        <dbReference type="Proteomes" id="UP000054408"/>
    </source>
</evidence>
<feature type="domain" description="Protein kinase" evidence="13">
    <location>
        <begin position="4"/>
        <end position="284"/>
    </location>
</feature>
<evidence type="ECO:0000256" key="4">
    <source>
        <dbReference type="ARBA" id="ARBA00022679"/>
    </source>
</evidence>
<dbReference type="GO" id="GO:0008353">
    <property type="term" value="F:RNA polymerase II CTD heptapeptide repeat kinase activity"/>
    <property type="evidence" value="ECO:0007669"/>
    <property type="project" value="InterPro"/>
</dbReference>
<dbReference type="FunFam" id="3.30.200.20:FF:000049">
    <property type="entry name" value="cyclin-dependent kinase-like 1 isoform X1"/>
    <property type="match status" value="1"/>
</dbReference>
<protein>
    <submittedName>
        <fullName evidence="14">CMGC/CDK/CDK7 protein kinase</fullName>
    </submittedName>
</protein>
<dbReference type="GeneID" id="25566767"/>
<dbReference type="PANTHER" id="PTHR24056">
    <property type="entry name" value="CELL DIVISION PROTEIN KINASE"/>
    <property type="match status" value="1"/>
</dbReference>
<name>A0A0L0DHT4_THETB</name>
<keyword evidence="5 11" id="KW-0547">Nucleotide-binding</keyword>
<dbReference type="SUPFAM" id="SSF56112">
    <property type="entry name" value="Protein kinase-like (PK-like)"/>
    <property type="match status" value="1"/>
</dbReference>
<dbReference type="Proteomes" id="UP000054408">
    <property type="component" value="Unassembled WGS sequence"/>
</dbReference>
<dbReference type="Pfam" id="PF00069">
    <property type="entry name" value="Pkinase"/>
    <property type="match status" value="1"/>
</dbReference>
<organism evidence="14 15">
    <name type="scientific">Thecamonas trahens ATCC 50062</name>
    <dbReference type="NCBI Taxonomy" id="461836"/>
    <lineage>
        <taxon>Eukaryota</taxon>
        <taxon>Apusozoa</taxon>
        <taxon>Apusomonadida</taxon>
        <taxon>Apusomonadidae</taxon>
        <taxon>Thecamonas</taxon>
    </lineage>
</organism>
<dbReference type="PROSITE" id="PS00108">
    <property type="entry name" value="PROTEIN_KINASE_ST"/>
    <property type="match status" value="1"/>
</dbReference>
<dbReference type="GO" id="GO:0005737">
    <property type="term" value="C:cytoplasm"/>
    <property type="evidence" value="ECO:0007669"/>
    <property type="project" value="TreeGrafter"/>
</dbReference>
<comment type="similarity">
    <text evidence="1">Belongs to the protein kinase superfamily. CMGC Ser/Thr protein kinase family. CDC2/CDKX subfamily.</text>
</comment>
<dbReference type="CDD" id="cd07841">
    <property type="entry name" value="STKc_CDK7"/>
    <property type="match status" value="1"/>
</dbReference>
<dbReference type="STRING" id="461836.A0A0L0DHT4"/>
<dbReference type="RefSeq" id="XP_013755731.1">
    <property type="nucleotide sequence ID" value="XM_013900277.1"/>
</dbReference>
<comment type="catalytic activity">
    <reaction evidence="8">
        <text>L-threonyl-[protein] + ATP = O-phospho-L-threonyl-[protein] + ADP + H(+)</text>
        <dbReference type="Rhea" id="RHEA:46608"/>
        <dbReference type="Rhea" id="RHEA-COMP:11060"/>
        <dbReference type="Rhea" id="RHEA-COMP:11605"/>
        <dbReference type="ChEBI" id="CHEBI:15378"/>
        <dbReference type="ChEBI" id="CHEBI:30013"/>
        <dbReference type="ChEBI" id="CHEBI:30616"/>
        <dbReference type="ChEBI" id="CHEBI:61977"/>
        <dbReference type="ChEBI" id="CHEBI:456216"/>
        <dbReference type="EC" id="2.7.11.22"/>
    </reaction>
</comment>
<keyword evidence="4" id="KW-0808">Transferase</keyword>
<evidence type="ECO:0000313" key="14">
    <source>
        <dbReference type="EMBL" id="KNC51872.1"/>
    </source>
</evidence>
<dbReference type="InterPro" id="IPR008271">
    <property type="entry name" value="Ser/Thr_kinase_AS"/>
</dbReference>
<proteinExistence type="inferred from homology"/>
<evidence type="ECO:0000256" key="9">
    <source>
        <dbReference type="ARBA" id="ARBA00048367"/>
    </source>
</evidence>
<evidence type="ECO:0000256" key="5">
    <source>
        <dbReference type="ARBA" id="ARBA00022741"/>
    </source>
</evidence>
<evidence type="ECO:0000259" key="13">
    <source>
        <dbReference type="PROSITE" id="PS50011"/>
    </source>
</evidence>
<comment type="catalytic activity">
    <reaction evidence="9">
        <text>L-seryl-[protein] + ATP = O-phospho-L-seryl-[protein] + ADP + H(+)</text>
        <dbReference type="Rhea" id="RHEA:17989"/>
        <dbReference type="Rhea" id="RHEA-COMP:9863"/>
        <dbReference type="Rhea" id="RHEA-COMP:11604"/>
        <dbReference type="ChEBI" id="CHEBI:15378"/>
        <dbReference type="ChEBI" id="CHEBI:29999"/>
        <dbReference type="ChEBI" id="CHEBI:30616"/>
        <dbReference type="ChEBI" id="CHEBI:83421"/>
        <dbReference type="ChEBI" id="CHEBI:456216"/>
        <dbReference type="EC" id="2.7.11.22"/>
    </reaction>
</comment>
<evidence type="ECO:0000256" key="3">
    <source>
        <dbReference type="ARBA" id="ARBA00022553"/>
    </source>
</evidence>
<evidence type="ECO:0000256" key="2">
    <source>
        <dbReference type="ARBA" id="ARBA00022527"/>
    </source>
</evidence>
<dbReference type="PROSITE" id="PS50011">
    <property type="entry name" value="PROTEIN_KINASE_DOM"/>
    <property type="match status" value="1"/>
</dbReference>
<dbReference type="GO" id="GO:0070985">
    <property type="term" value="C:transcription factor TFIIK complex"/>
    <property type="evidence" value="ECO:0007669"/>
    <property type="project" value="InterPro"/>
</dbReference>
<dbReference type="InterPro" id="IPR050108">
    <property type="entry name" value="CDK"/>
</dbReference>
<evidence type="ECO:0000256" key="8">
    <source>
        <dbReference type="ARBA" id="ARBA00047811"/>
    </source>
</evidence>
<dbReference type="Gene3D" id="3.30.200.20">
    <property type="entry name" value="Phosphorylase Kinase, domain 1"/>
    <property type="match status" value="1"/>
</dbReference>
<feature type="region of interest" description="Disordered" evidence="12">
    <location>
        <begin position="313"/>
        <end position="379"/>
    </location>
</feature>
<evidence type="ECO:0000256" key="7">
    <source>
        <dbReference type="ARBA" id="ARBA00022840"/>
    </source>
</evidence>
<dbReference type="GO" id="GO:0005524">
    <property type="term" value="F:ATP binding"/>
    <property type="evidence" value="ECO:0007669"/>
    <property type="project" value="UniProtKB-KW"/>
</dbReference>
<evidence type="ECO:0000256" key="10">
    <source>
        <dbReference type="PIRSR" id="PIRSR637770-1"/>
    </source>
</evidence>
<dbReference type="GO" id="GO:0004693">
    <property type="term" value="F:cyclin-dependent protein serine/threonine kinase activity"/>
    <property type="evidence" value="ECO:0007669"/>
    <property type="project" value="UniProtKB-EC"/>
</dbReference>
<keyword evidence="3" id="KW-0597">Phosphoprotein</keyword>
<evidence type="ECO:0000256" key="12">
    <source>
        <dbReference type="SAM" id="MobiDB-lite"/>
    </source>
</evidence>
<dbReference type="InterPro" id="IPR011009">
    <property type="entry name" value="Kinase-like_dom_sf"/>
</dbReference>
<keyword evidence="2" id="KW-0723">Serine/threonine-protein kinase</keyword>
<evidence type="ECO:0000256" key="11">
    <source>
        <dbReference type="PIRSR" id="PIRSR637770-2"/>
    </source>
</evidence>
<dbReference type="AlphaFoldDB" id="A0A0L0DHT4"/>
<dbReference type="eggNOG" id="KOG0659">
    <property type="taxonomic scope" value="Eukaryota"/>
</dbReference>
<keyword evidence="15" id="KW-1185">Reference proteome</keyword>
<feature type="active site" description="Proton acceptor" evidence="10">
    <location>
        <position position="126"/>
    </location>
</feature>
<evidence type="ECO:0000256" key="1">
    <source>
        <dbReference type="ARBA" id="ARBA00006485"/>
    </source>
</evidence>
<dbReference type="PANTHER" id="PTHR24056:SF0">
    <property type="entry name" value="CYCLIN-DEPENDENT KINASE 7"/>
    <property type="match status" value="1"/>
</dbReference>
<dbReference type="InterPro" id="IPR037770">
    <property type="entry name" value="CDK7"/>
</dbReference>
<dbReference type="OrthoDB" id="1732493at2759"/>
<reference evidence="14 15" key="1">
    <citation type="submission" date="2010-05" db="EMBL/GenBank/DDBJ databases">
        <title>The Genome Sequence of Thecamonas trahens ATCC 50062.</title>
        <authorList>
            <consortium name="The Broad Institute Genome Sequencing Platform"/>
            <person name="Russ C."/>
            <person name="Cuomo C."/>
            <person name="Shea T."/>
            <person name="Young S.K."/>
            <person name="Zeng Q."/>
            <person name="Koehrsen M."/>
            <person name="Haas B."/>
            <person name="Borodovsky M."/>
            <person name="Guigo R."/>
            <person name="Alvarado L."/>
            <person name="Berlin A."/>
            <person name="Bochicchio J."/>
            <person name="Borenstein D."/>
            <person name="Chapman S."/>
            <person name="Chen Z."/>
            <person name="Freedman E."/>
            <person name="Gellesch M."/>
            <person name="Goldberg J."/>
            <person name="Griggs A."/>
            <person name="Gujja S."/>
            <person name="Heilman E."/>
            <person name="Heiman D."/>
            <person name="Hepburn T."/>
            <person name="Howarth C."/>
            <person name="Jen D."/>
            <person name="Larson L."/>
            <person name="Mehta T."/>
            <person name="Park D."/>
            <person name="Pearson M."/>
            <person name="Roberts A."/>
            <person name="Saif S."/>
            <person name="Shenoy N."/>
            <person name="Sisk P."/>
            <person name="Stolte C."/>
            <person name="Sykes S."/>
            <person name="Thomson T."/>
            <person name="Walk T."/>
            <person name="White J."/>
            <person name="Yandava C."/>
            <person name="Burger G."/>
            <person name="Gray M.W."/>
            <person name="Holland P.W.H."/>
            <person name="King N."/>
            <person name="Lang F.B.F."/>
            <person name="Roger A.J."/>
            <person name="Ruiz-Trillo I."/>
            <person name="Lander E."/>
            <person name="Nusbaum C."/>
        </authorList>
    </citation>
    <scope>NUCLEOTIDE SEQUENCE [LARGE SCALE GENOMIC DNA]</scope>
    <source>
        <strain evidence="14 15">ATCC 50062</strain>
    </source>
</reference>
<dbReference type="EMBL" id="GL349470">
    <property type="protein sequence ID" value="KNC51872.1"/>
    <property type="molecule type" value="Genomic_DNA"/>
</dbReference>
<dbReference type="SMART" id="SM00220">
    <property type="entry name" value="S_TKc"/>
    <property type="match status" value="1"/>
</dbReference>
<dbReference type="OMA" id="GIHHCHR"/>
<dbReference type="InterPro" id="IPR000719">
    <property type="entry name" value="Prot_kinase_dom"/>
</dbReference>
<feature type="binding site" evidence="11">
    <location>
        <position position="33"/>
    </location>
    <ligand>
        <name>ATP</name>
        <dbReference type="ChEBI" id="CHEBI:30616"/>
    </ligand>
</feature>
<accession>A0A0L0DHT4</accession>
<dbReference type="Gene3D" id="1.10.510.10">
    <property type="entry name" value="Transferase(Phosphotransferase) domain 1"/>
    <property type="match status" value="1"/>
</dbReference>